<feature type="domain" description="HTH lysR-type" evidence="5">
    <location>
        <begin position="1"/>
        <end position="57"/>
    </location>
</feature>
<evidence type="ECO:0000256" key="2">
    <source>
        <dbReference type="ARBA" id="ARBA00023015"/>
    </source>
</evidence>
<dbReference type="InterPro" id="IPR036390">
    <property type="entry name" value="WH_DNA-bd_sf"/>
</dbReference>
<dbReference type="GO" id="GO:0005829">
    <property type="term" value="C:cytosol"/>
    <property type="evidence" value="ECO:0007669"/>
    <property type="project" value="TreeGrafter"/>
</dbReference>
<dbReference type="PANTHER" id="PTHR30419:SF28">
    <property type="entry name" value="HTH-TYPE TRANSCRIPTIONAL REGULATOR BSDA"/>
    <property type="match status" value="1"/>
</dbReference>
<dbReference type="SUPFAM" id="SSF46785">
    <property type="entry name" value="Winged helix' DNA-binding domain"/>
    <property type="match status" value="1"/>
</dbReference>
<dbReference type="GO" id="GO:0003677">
    <property type="term" value="F:DNA binding"/>
    <property type="evidence" value="ECO:0007669"/>
    <property type="project" value="UniProtKB-KW"/>
</dbReference>
<evidence type="ECO:0000259" key="5">
    <source>
        <dbReference type="PROSITE" id="PS50931"/>
    </source>
</evidence>
<dbReference type="SUPFAM" id="SSF53850">
    <property type="entry name" value="Periplasmic binding protein-like II"/>
    <property type="match status" value="1"/>
</dbReference>
<accession>A0A8J6IYN9</accession>
<evidence type="ECO:0000313" key="7">
    <source>
        <dbReference type="Proteomes" id="UP000602260"/>
    </source>
</evidence>
<dbReference type="EMBL" id="JACOPN010000007">
    <property type="protein sequence ID" value="MBC5717820.1"/>
    <property type="molecule type" value="Genomic_DNA"/>
</dbReference>
<dbReference type="Proteomes" id="UP000602260">
    <property type="component" value="Unassembled WGS sequence"/>
</dbReference>
<comment type="caution">
    <text evidence="6">The sequence shown here is derived from an EMBL/GenBank/DDBJ whole genome shotgun (WGS) entry which is preliminary data.</text>
</comment>
<keyword evidence="2" id="KW-0805">Transcription regulation</keyword>
<evidence type="ECO:0000256" key="1">
    <source>
        <dbReference type="ARBA" id="ARBA00009437"/>
    </source>
</evidence>
<sequence length="311" mass="34898">MNFLHLKYFLMVAEELNITRAAERLYISQQSLSSHISNMERELNVKLFTRSPKLALTYAGDQLVQTATQIIDLYSQYLSKVGDINRHYLGVLRVGISHTCGLALLPDILPRFREEFPMVDFSLYEGNSNQLEDELSHGRVDLVICFQPIMLDGVETVSLTQQRLMMVVPKAFTNQLFGAQADVVREQFSNGADIGAFQSMPFVLIKRGNRTRSIVDQYFSRYYFKPKLILETENTVTTLAMAQAGVGITICPELFLRAIPAASASSAGVDFFPLTDPSTFSCLIAGYRLDRPLSHFGERFIAIAQQATAND</sequence>
<dbReference type="RefSeq" id="WP_186878988.1">
    <property type="nucleotide sequence ID" value="NZ_JACOPN010000007.1"/>
</dbReference>
<protein>
    <submittedName>
        <fullName evidence="6">LysR family transcriptional regulator</fullName>
    </submittedName>
</protein>
<reference evidence="6" key="1">
    <citation type="submission" date="2020-08" db="EMBL/GenBank/DDBJ databases">
        <title>Genome public.</title>
        <authorList>
            <person name="Liu C."/>
            <person name="Sun Q."/>
        </authorList>
    </citation>
    <scope>NUCLEOTIDE SEQUENCE</scope>
    <source>
        <strain evidence="6">BX5</strain>
    </source>
</reference>
<dbReference type="AlphaFoldDB" id="A0A8J6IYN9"/>
<proteinExistence type="inferred from homology"/>
<evidence type="ECO:0000313" key="6">
    <source>
        <dbReference type="EMBL" id="MBC5717820.1"/>
    </source>
</evidence>
<dbReference type="Gene3D" id="3.40.190.290">
    <property type="match status" value="1"/>
</dbReference>
<dbReference type="PROSITE" id="PS50931">
    <property type="entry name" value="HTH_LYSR"/>
    <property type="match status" value="1"/>
</dbReference>
<name>A0A8J6IYN9_9FIRM</name>
<comment type="similarity">
    <text evidence="1">Belongs to the LysR transcriptional regulatory family.</text>
</comment>
<keyword evidence="7" id="KW-1185">Reference proteome</keyword>
<dbReference type="InterPro" id="IPR050950">
    <property type="entry name" value="HTH-type_LysR_regulators"/>
</dbReference>
<dbReference type="GO" id="GO:0003700">
    <property type="term" value="F:DNA-binding transcription factor activity"/>
    <property type="evidence" value="ECO:0007669"/>
    <property type="project" value="InterPro"/>
</dbReference>
<dbReference type="Pfam" id="PF00126">
    <property type="entry name" value="HTH_1"/>
    <property type="match status" value="1"/>
</dbReference>
<organism evidence="6 7">
    <name type="scientific">Flintibacter faecis</name>
    <dbReference type="NCBI Taxonomy" id="2763047"/>
    <lineage>
        <taxon>Bacteria</taxon>
        <taxon>Bacillati</taxon>
        <taxon>Bacillota</taxon>
        <taxon>Clostridia</taxon>
        <taxon>Eubacteriales</taxon>
        <taxon>Flintibacter</taxon>
    </lineage>
</organism>
<evidence type="ECO:0000256" key="3">
    <source>
        <dbReference type="ARBA" id="ARBA00023125"/>
    </source>
</evidence>
<dbReference type="Gene3D" id="1.10.10.10">
    <property type="entry name" value="Winged helix-like DNA-binding domain superfamily/Winged helix DNA-binding domain"/>
    <property type="match status" value="1"/>
</dbReference>
<dbReference type="Pfam" id="PF03466">
    <property type="entry name" value="LysR_substrate"/>
    <property type="match status" value="1"/>
</dbReference>
<dbReference type="InterPro" id="IPR005119">
    <property type="entry name" value="LysR_subst-bd"/>
</dbReference>
<dbReference type="PRINTS" id="PR00039">
    <property type="entry name" value="HTHLYSR"/>
</dbReference>
<gene>
    <name evidence="6" type="ORF">H8S55_10860</name>
</gene>
<evidence type="ECO:0000256" key="4">
    <source>
        <dbReference type="ARBA" id="ARBA00023163"/>
    </source>
</evidence>
<keyword evidence="4" id="KW-0804">Transcription</keyword>
<dbReference type="InterPro" id="IPR000847">
    <property type="entry name" value="LysR_HTH_N"/>
</dbReference>
<keyword evidence="3" id="KW-0238">DNA-binding</keyword>
<dbReference type="InterPro" id="IPR036388">
    <property type="entry name" value="WH-like_DNA-bd_sf"/>
</dbReference>
<dbReference type="PANTHER" id="PTHR30419">
    <property type="entry name" value="HTH-TYPE TRANSCRIPTIONAL REGULATOR YBHD"/>
    <property type="match status" value="1"/>
</dbReference>
<dbReference type="CDD" id="cd05466">
    <property type="entry name" value="PBP2_LTTR_substrate"/>
    <property type="match status" value="1"/>
</dbReference>